<dbReference type="AlphaFoldDB" id="A0A163KK48"/>
<feature type="compositionally biased region" description="Basic and acidic residues" evidence="1">
    <location>
        <begin position="98"/>
        <end position="110"/>
    </location>
</feature>
<reference evidence="2" key="1">
    <citation type="submission" date="2016-04" db="EMBL/GenBank/DDBJ databases">
        <authorList>
            <person name="Evans L.H."/>
            <person name="Alamgir A."/>
            <person name="Owens N."/>
            <person name="Weber N.D."/>
            <person name="Virtaneva K."/>
            <person name="Barbian K."/>
            <person name="Babar A."/>
            <person name="Rosenke K."/>
        </authorList>
    </citation>
    <scope>NUCLEOTIDE SEQUENCE [LARGE SCALE GENOMIC DNA]</scope>
    <source>
        <strain evidence="2">CBS 101.48</strain>
    </source>
</reference>
<dbReference type="Proteomes" id="UP000078561">
    <property type="component" value="Unassembled WGS sequence"/>
</dbReference>
<dbReference type="OMA" id="MLKGWIL"/>
<dbReference type="InterPro" id="IPR051888">
    <property type="entry name" value="UPF0148_domain"/>
</dbReference>
<accession>A0A163KK48</accession>
<feature type="compositionally biased region" description="Low complexity" evidence="1">
    <location>
        <begin position="175"/>
        <end position="206"/>
    </location>
</feature>
<evidence type="ECO:0000256" key="1">
    <source>
        <dbReference type="SAM" id="MobiDB-lite"/>
    </source>
</evidence>
<dbReference type="EMBL" id="LT554917">
    <property type="protein sequence ID" value="SAM08693.1"/>
    <property type="molecule type" value="Genomic_DNA"/>
</dbReference>
<feature type="compositionally biased region" description="Basic and acidic residues" evidence="1">
    <location>
        <begin position="162"/>
        <end position="174"/>
    </location>
</feature>
<dbReference type="Pfam" id="PF06677">
    <property type="entry name" value="Auto_anti-p27"/>
    <property type="match status" value="2"/>
</dbReference>
<organism evidence="2">
    <name type="scientific">Absidia glauca</name>
    <name type="common">Pin mould</name>
    <dbReference type="NCBI Taxonomy" id="4829"/>
    <lineage>
        <taxon>Eukaryota</taxon>
        <taxon>Fungi</taxon>
        <taxon>Fungi incertae sedis</taxon>
        <taxon>Mucoromycota</taxon>
        <taxon>Mucoromycotina</taxon>
        <taxon>Mucoromycetes</taxon>
        <taxon>Mucorales</taxon>
        <taxon>Cunninghamellaceae</taxon>
        <taxon>Absidia</taxon>
    </lineage>
</organism>
<sequence>MLQVPNSNDSSDAMSLLGTFLLQGWVMTDELCSEEGCPVPIMRSKDGAIKFCVNHDPLPTSNSRNTKKIPSAPAPATLEAEGDDGAFEQPSSTTSDSDEFRLQQERREQSSKASQLIGQRMLQRWVLLNETCPNEACFAIPLVRHPSNKTMYCVICEQSYQPEKDSSTHPEETKPSSTASSTVAAPAPVQPAATAPSQQQQQQQQQQKEEGPVHSPLDSPAVDRSIKRQKKTESILLGTSSLQTSREATTSAVQCLSAKMADLTATLPHTSDAKELVLLCKSLEACAKALNACVTAMNICHSHSHSA</sequence>
<keyword evidence="3" id="KW-1185">Reference proteome</keyword>
<protein>
    <submittedName>
        <fullName evidence="2">Uncharacterized protein</fullName>
    </submittedName>
</protein>
<dbReference type="InterPro" id="IPR009563">
    <property type="entry name" value="SSSCA1"/>
</dbReference>
<dbReference type="STRING" id="4829.A0A163KK48"/>
<gene>
    <name evidence="2" type="primary">ABSGL_14357.1 scaffold 14478</name>
</gene>
<evidence type="ECO:0000313" key="2">
    <source>
        <dbReference type="EMBL" id="SAM08693.1"/>
    </source>
</evidence>
<feature type="region of interest" description="Disordered" evidence="1">
    <location>
        <begin position="60"/>
        <end position="116"/>
    </location>
</feature>
<dbReference type="InParanoid" id="A0A163KK48"/>
<proteinExistence type="predicted"/>
<feature type="region of interest" description="Disordered" evidence="1">
    <location>
        <begin position="162"/>
        <end position="232"/>
    </location>
</feature>
<dbReference type="PANTHER" id="PTHR16537">
    <property type="entry name" value="SJOEGREN SYNDROME/SCLERODERMA AUTOANTIGEN 1"/>
    <property type="match status" value="1"/>
</dbReference>
<name>A0A163KK48_ABSGL</name>
<evidence type="ECO:0000313" key="3">
    <source>
        <dbReference type="Proteomes" id="UP000078561"/>
    </source>
</evidence>
<dbReference type="OrthoDB" id="28939at2759"/>
<dbReference type="PANTHER" id="PTHR16537:SF1">
    <property type="entry name" value="PROTEIN ZNRD2"/>
    <property type="match status" value="1"/>
</dbReference>